<protein>
    <recommendedName>
        <fullName evidence="3">Putative ER transporter 6TM N-terminal domain-containing protein</fullName>
    </recommendedName>
</protein>
<comment type="caution">
    <text evidence="4">The sequence shown here is derived from an EMBL/GenBank/DDBJ whole genome shotgun (WGS) entry which is preliminary data.</text>
</comment>
<organism evidence="4 5">
    <name type="scientific">Arthrobotrys musiformis</name>
    <dbReference type="NCBI Taxonomy" id="47236"/>
    <lineage>
        <taxon>Eukaryota</taxon>
        <taxon>Fungi</taxon>
        <taxon>Dikarya</taxon>
        <taxon>Ascomycota</taxon>
        <taxon>Pezizomycotina</taxon>
        <taxon>Orbiliomycetes</taxon>
        <taxon>Orbiliales</taxon>
        <taxon>Orbiliaceae</taxon>
        <taxon>Arthrobotrys</taxon>
    </lineage>
</organism>
<evidence type="ECO:0000259" key="3">
    <source>
        <dbReference type="Pfam" id="PF10337"/>
    </source>
</evidence>
<dbReference type="InterPro" id="IPR018823">
    <property type="entry name" value="ArAE_2_N"/>
</dbReference>
<dbReference type="AlphaFoldDB" id="A0AAV9WW02"/>
<keyword evidence="2" id="KW-0472">Membrane</keyword>
<feature type="compositionally biased region" description="Polar residues" evidence="1">
    <location>
        <begin position="1"/>
        <end position="14"/>
    </location>
</feature>
<evidence type="ECO:0000256" key="1">
    <source>
        <dbReference type="SAM" id="MobiDB-lite"/>
    </source>
</evidence>
<feature type="domain" description="Putative ER transporter 6TM N-terminal" evidence="3">
    <location>
        <begin position="85"/>
        <end position="130"/>
    </location>
</feature>
<dbReference type="Pfam" id="PF10337">
    <property type="entry name" value="ArAE_2_N"/>
    <property type="match status" value="1"/>
</dbReference>
<keyword evidence="2" id="KW-1133">Transmembrane helix</keyword>
<evidence type="ECO:0000313" key="4">
    <source>
        <dbReference type="EMBL" id="KAK6512326.1"/>
    </source>
</evidence>
<evidence type="ECO:0000313" key="5">
    <source>
        <dbReference type="Proteomes" id="UP001370758"/>
    </source>
</evidence>
<reference evidence="4 5" key="1">
    <citation type="submission" date="2023-08" db="EMBL/GenBank/DDBJ databases">
        <authorList>
            <person name="Palmer J.M."/>
        </authorList>
    </citation>
    <scope>NUCLEOTIDE SEQUENCE [LARGE SCALE GENOMIC DNA]</scope>
    <source>
        <strain evidence="4 5">TWF481</strain>
    </source>
</reference>
<evidence type="ECO:0000256" key="2">
    <source>
        <dbReference type="SAM" id="Phobius"/>
    </source>
</evidence>
<dbReference type="Proteomes" id="UP001370758">
    <property type="component" value="Unassembled WGS sequence"/>
</dbReference>
<keyword evidence="5" id="KW-1185">Reference proteome</keyword>
<dbReference type="EMBL" id="JAVHJL010000001">
    <property type="protein sequence ID" value="KAK6512326.1"/>
    <property type="molecule type" value="Genomic_DNA"/>
</dbReference>
<gene>
    <name evidence="4" type="ORF">TWF481_001214</name>
</gene>
<proteinExistence type="predicted"/>
<name>A0AAV9WW02_9PEZI</name>
<keyword evidence="2" id="KW-0812">Transmembrane</keyword>
<accession>A0AAV9WW02</accession>
<sequence length="131" mass="14514">MSAQAPIPNNFNENSKVDDQGGKEAISADTPASVVPGQPEYHDSYEITSKRPSLISRPEDGRDGISEEPSTKQWRIGTVILSKFPTWFTERLTVRDAKILFRASLAIWASFLFVVINPVLQNFGAEAFLGM</sequence>
<feature type="transmembrane region" description="Helical" evidence="2">
    <location>
        <begin position="99"/>
        <end position="120"/>
    </location>
</feature>
<feature type="region of interest" description="Disordered" evidence="1">
    <location>
        <begin position="1"/>
        <end position="42"/>
    </location>
</feature>